<reference evidence="7 8" key="1">
    <citation type="submission" date="2014-11" db="EMBL/GenBank/DDBJ databases">
        <title>Genetic blueprint of the zoonotic pathogen Toxocara canis.</title>
        <authorList>
            <person name="Zhu X.-Q."/>
            <person name="Korhonen P.K."/>
            <person name="Cai H."/>
            <person name="Young N.D."/>
            <person name="Nejsum P."/>
            <person name="von Samson-Himmelstjerna G."/>
            <person name="Boag P.R."/>
            <person name="Tan P."/>
            <person name="Li Q."/>
            <person name="Min J."/>
            <person name="Yang Y."/>
            <person name="Wang X."/>
            <person name="Fang X."/>
            <person name="Hall R.S."/>
            <person name="Hofmann A."/>
            <person name="Sternberg P.W."/>
            <person name="Jex A.R."/>
            <person name="Gasser R.B."/>
        </authorList>
    </citation>
    <scope>NUCLEOTIDE SEQUENCE [LARGE SCALE GENOMIC DNA]</scope>
    <source>
        <strain evidence="7">PN_DK_2014</strain>
    </source>
</reference>
<dbReference type="Pfam" id="PF01679">
    <property type="entry name" value="Pmp3"/>
    <property type="match status" value="1"/>
</dbReference>
<dbReference type="AlphaFoldDB" id="A0A0B2UWF4"/>
<evidence type="ECO:0000256" key="4">
    <source>
        <dbReference type="ARBA" id="ARBA00022989"/>
    </source>
</evidence>
<feature type="transmembrane region" description="Helical" evidence="6">
    <location>
        <begin position="43"/>
        <end position="66"/>
    </location>
</feature>
<dbReference type="EMBL" id="JPKZ01002712">
    <property type="protein sequence ID" value="KHN75406.1"/>
    <property type="molecule type" value="Genomic_DNA"/>
</dbReference>
<comment type="caution">
    <text evidence="7">The sequence shown here is derived from an EMBL/GenBank/DDBJ whole genome shotgun (WGS) entry which is preliminary data.</text>
</comment>
<comment type="subcellular location">
    <subcellularLocation>
        <location evidence="1">Membrane</location>
    </subcellularLocation>
</comment>
<evidence type="ECO:0000313" key="7">
    <source>
        <dbReference type="EMBL" id="KHN75406.1"/>
    </source>
</evidence>
<dbReference type="InterPro" id="IPR000612">
    <property type="entry name" value="PMP3"/>
</dbReference>
<keyword evidence="4 6" id="KW-1133">Transmembrane helix</keyword>
<dbReference type="GO" id="GO:0016020">
    <property type="term" value="C:membrane"/>
    <property type="evidence" value="ECO:0007669"/>
    <property type="project" value="UniProtKB-SubCell"/>
</dbReference>
<keyword evidence="5 6" id="KW-0472">Membrane</keyword>
<dbReference type="PANTHER" id="PTHR21659:SF42">
    <property type="entry name" value="UPF0057 MEMBRANE PROTEIN ZK632.10-RELATED"/>
    <property type="match status" value="1"/>
</dbReference>
<evidence type="ECO:0000256" key="3">
    <source>
        <dbReference type="ARBA" id="ARBA00022692"/>
    </source>
</evidence>
<evidence type="ECO:0000256" key="2">
    <source>
        <dbReference type="ARBA" id="ARBA00009530"/>
    </source>
</evidence>
<evidence type="ECO:0000313" key="8">
    <source>
        <dbReference type="Proteomes" id="UP000031036"/>
    </source>
</evidence>
<name>A0A0B2UWF4_TOXCA</name>
<accession>A0A0B2UWF4</accession>
<evidence type="ECO:0008006" key="9">
    <source>
        <dbReference type="Google" id="ProtNLM"/>
    </source>
</evidence>
<dbReference type="Proteomes" id="UP000031036">
    <property type="component" value="Unassembled WGS sequence"/>
</dbReference>
<keyword evidence="3 6" id="KW-0812">Transmembrane</keyword>
<gene>
    <name evidence="7" type="ORF">Tcan_14417</name>
</gene>
<evidence type="ECO:0000256" key="1">
    <source>
        <dbReference type="ARBA" id="ARBA00004370"/>
    </source>
</evidence>
<sequence>MSPVTNGVLVVVVNNKRSRCGCMNMRLRRPIAVLINGGCDRHLLINIILTILFFIPGVIHALYICFSARPRK</sequence>
<protein>
    <recommendedName>
        <fullName evidence="9">Plasma membrane proteolipid 3</fullName>
    </recommendedName>
</protein>
<organism evidence="7 8">
    <name type="scientific">Toxocara canis</name>
    <name type="common">Canine roundworm</name>
    <dbReference type="NCBI Taxonomy" id="6265"/>
    <lineage>
        <taxon>Eukaryota</taxon>
        <taxon>Metazoa</taxon>
        <taxon>Ecdysozoa</taxon>
        <taxon>Nematoda</taxon>
        <taxon>Chromadorea</taxon>
        <taxon>Rhabditida</taxon>
        <taxon>Spirurina</taxon>
        <taxon>Ascaridomorpha</taxon>
        <taxon>Ascaridoidea</taxon>
        <taxon>Toxocaridae</taxon>
        <taxon>Toxocara</taxon>
    </lineage>
</organism>
<evidence type="ECO:0000256" key="5">
    <source>
        <dbReference type="ARBA" id="ARBA00023136"/>
    </source>
</evidence>
<dbReference type="PANTHER" id="PTHR21659">
    <property type="entry name" value="HYDROPHOBIC PROTEIN RCI2 LOW TEMPERATURE AND SALT RESPONSIVE PROTEIN LTI6 -RELATED"/>
    <property type="match status" value="1"/>
</dbReference>
<keyword evidence="8" id="KW-1185">Reference proteome</keyword>
<proteinExistence type="inferred from homology"/>
<evidence type="ECO:0000256" key="6">
    <source>
        <dbReference type="SAM" id="Phobius"/>
    </source>
</evidence>
<comment type="similarity">
    <text evidence="2">Belongs to the UPF0057 (PMP3) family.</text>
</comment>